<dbReference type="Proteomes" id="UP000481327">
    <property type="component" value="Unassembled WGS sequence"/>
</dbReference>
<keyword evidence="4" id="KW-1185">Reference proteome</keyword>
<comment type="caution">
    <text evidence="3">The sequence shown here is derived from an EMBL/GenBank/DDBJ whole genome shotgun (WGS) entry which is preliminary data.</text>
</comment>
<gene>
    <name evidence="3" type="ORF">F3168_13725</name>
</gene>
<dbReference type="SUPFAM" id="SSF53681">
    <property type="entry name" value="Aspartate/glutamate racemase"/>
    <property type="match status" value="2"/>
</dbReference>
<dbReference type="InterPro" id="IPR001920">
    <property type="entry name" value="Asp/Glu_race"/>
</dbReference>
<dbReference type="InterPro" id="IPR004380">
    <property type="entry name" value="Asp_race"/>
</dbReference>
<dbReference type="AlphaFoldDB" id="A0A7C9GQC6"/>
<dbReference type="InterPro" id="IPR015942">
    <property type="entry name" value="Asp/Glu/hydantoin_racemase"/>
</dbReference>
<comment type="similarity">
    <text evidence="1">Belongs to the aspartate/glutamate racemases family.</text>
</comment>
<proteinExistence type="inferred from homology"/>
<name>A0A7C9GQC6_9SPHN</name>
<dbReference type="NCBIfam" id="TIGR00035">
    <property type="entry name" value="asp_race"/>
    <property type="match status" value="1"/>
</dbReference>
<evidence type="ECO:0000313" key="3">
    <source>
        <dbReference type="EMBL" id="MQT18312.1"/>
    </source>
</evidence>
<protein>
    <submittedName>
        <fullName evidence="3">Amino acid racemase</fullName>
        <ecNumber evidence="3">5.1.1.-</ecNumber>
    </submittedName>
</protein>
<dbReference type="OrthoDB" id="9803739at2"/>
<evidence type="ECO:0000256" key="1">
    <source>
        <dbReference type="ARBA" id="ARBA00007847"/>
    </source>
</evidence>
<dbReference type="Pfam" id="PF01177">
    <property type="entry name" value="Asp_Glu_race"/>
    <property type="match status" value="1"/>
</dbReference>
<dbReference type="EC" id="5.1.1.-" evidence="3"/>
<accession>A0A7C9GQC6</accession>
<reference evidence="3 4" key="1">
    <citation type="submission" date="2019-09" db="EMBL/GenBank/DDBJ databases">
        <title>Polymorphobacter sp. isolated from a lake in China.</title>
        <authorList>
            <person name="Liu Z."/>
        </authorList>
    </citation>
    <scope>NUCLEOTIDE SEQUENCE [LARGE SCALE GENOMIC DNA]</scope>
    <source>
        <strain evidence="3 4">D40P</strain>
    </source>
</reference>
<keyword evidence="2 3" id="KW-0413">Isomerase</keyword>
<evidence type="ECO:0000256" key="2">
    <source>
        <dbReference type="ARBA" id="ARBA00023235"/>
    </source>
</evidence>
<dbReference type="Gene3D" id="3.40.50.1860">
    <property type="match status" value="2"/>
</dbReference>
<organism evidence="3 4">
    <name type="scientific">Sandarakinorhabdus fusca</name>
    <dbReference type="NCBI Taxonomy" id="1439888"/>
    <lineage>
        <taxon>Bacteria</taxon>
        <taxon>Pseudomonadati</taxon>
        <taxon>Pseudomonadota</taxon>
        <taxon>Alphaproteobacteria</taxon>
        <taxon>Sphingomonadales</taxon>
        <taxon>Sphingosinicellaceae</taxon>
        <taxon>Sandarakinorhabdus</taxon>
    </lineage>
</organism>
<evidence type="ECO:0000313" key="4">
    <source>
        <dbReference type="Proteomes" id="UP000481327"/>
    </source>
</evidence>
<sequence>MPMRATCATPRSTAERPMAGWRTIGVIGGMGPAATADFLRLLVAGVPAARDSDHPRILIDSNPQVPDRNAALAGRGPSPGPVLAEMAQRLMAQGAQVLAMPCNAAHGWAGAVRAVADDAFIDIVDAALAAAMVHRPARVGVIAIGATLDLNLYGRGAVPVVAADPARVQPLIDRIKAGDTGAEVVGAMNQIAADLVVDGADVVIAACTEVPLVLSAGAVPVPFVDTTAALAAATLAAARLA</sequence>
<dbReference type="PANTHER" id="PTHR21198">
    <property type="entry name" value="GLUTAMATE RACEMASE"/>
    <property type="match status" value="1"/>
</dbReference>
<dbReference type="EMBL" id="WIOL01000006">
    <property type="protein sequence ID" value="MQT18312.1"/>
    <property type="molecule type" value="Genomic_DNA"/>
</dbReference>
<dbReference type="PANTHER" id="PTHR21198:SF7">
    <property type="entry name" value="ASPARTATE-GLUTAMATE RACEMASE FAMILY"/>
    <property type="match status" value="1"/>
</dbReference>
<dbReference type="GO" id="GO:0047661">
    <property type="term" value="F:amino-acid racemase activity"/>
    <property type="evidence" value="ECO:0007669"/>
    <property type="project" value="InterPro"/>
</dbReference>